<evidence type="ECO:0000256" key="3">
    <source>
        <dbReference type="SAM" id="MobiDB-lite"/>
    </source>
</evidence>
<feature type="compositionally biased region" description="Basic and acidic residues" evidence="3">
    <location>
        <begin position="527"/>
        <end position="545"/>
    </location>
</feature>
<feature type="compositionally biased region" description="Polar residues" evidence="3">
    <location>
        <begin position="152"/>
        <end position="161"/>
    </location>
</feature>
<feature type="region of interest" description="Disordered" evidence="3">
    <location>
        <begin position="123"/>
        <end position="630"/>
    </location>
</feature>
<accession>A0ABR1E0Y1</accession>
<dbReference type="Proteomes" id="UP001303046">
    <property type="component" value="Unassembled WGS sequence"/>
</dbReference>
<feature type="compositionally biased region" description="Basic and acidic residues" evidence="3">
    <location>
        <begin position="552"/>
        <end position="562"/>
    </location>
</feature>
<evidence type="ECO:0000256" key="1">
    <source>
        <dbReference type="ARBA" id="ARBA00011069"/>
    </source>
</evidence>
<keyword evidence="5" id="KW-1185">Reference proteome</keyword>
<dbReference type="InterPro" id="IPR018609">
    <property type="entry name" value="Bud13"/>
</dbReference>
<dbReference type="PANTHER" id="PTHR31809">
    <property type="entry name" value="BUD13 HOMOLOG"/>
    <property type="match status" value="1"/>
</dbReference>
<gene>
    <name evidence="4" type="primary">Necator_chrV.g18802</name>
    <name evidence="4" type="ORF">RB195_014011</name>
</gene>
<feature type="compositionally biased region" description="Basic and acidic residues" evidence="3">
    <location>
        <begin position="572"/>
        <end position="590"/>
    </location>
</feature>
<sequence length="763" mass="87501">MKLLRNDTWGKCKESAGVVDIAAAAGVEFELEWGFLRSNAPCFSVMATLSKAEYLQRYLSSGKEAEEKKAKKKKKKTKVRAAGLRIVEDDAFLAVSAKFKDIDSDEEREDIAIISSISKQIEEKAREAPKFRSSFKPLDAADEDVKPELSAIKSNDSQPQNLRKRHDSDESPAEERDHSNSGQSPVRKRRVSSNSPSRSLDHSKKRRRHDSGSDLSTGGEQFRRGRRSDEQSQLSKKRHNSKEKRFESDHRHPARGGSIPDQASIKVEVDSDHSPSREASSKRRHDSSSDQSPPRKDRSSVPSTSKSSLLGKDDNEHRRQRHDTSSDQSPPRKRLNSPSTSKSSGRGKCDKERPRRRHDSSSDQSPPRKRPNSPSTSKSSGRGKYDNERPRRRHDSSSDQSPPRKRPNSPSTSKSSGRGKYDNERPRRRHDSSSDQSPPRKRPNSPSTSKSSGRGKYDNERPRRRHDSSSDQSPPRKRPNSPSTSKSSGRGKYDNERPRRRHDSSSDQSPPRKRLTYPSTSKSSVRGRYDSDESPPRMRADERRRPIASPEKLNKETQRTLDGKVAGLQSAEDLKKESEKIRQRETKMFEEMDASVSGRYAETTVRQKHVRKRHEKPEDKERKEREAKKQAELEEKYKLWNKGVEQSERRGKQLEEMARVAAEPLARMADDEEMNRHLKDIIYEEDPMAEMLMSRKREEAMDEGELVYPTYQGEFPPNRFGIRPGYRWDGVDRSNGFEAKLAQAKNRRNAQEKEYYQNLQLYE</sequence>
<dbReference type="EMBL" id="JAVFWL010000005">
    <property type="protein sequence ID" value="KAK6755381.1"/>
    <property type="molecule type" value="Genomic_DNA"/>
</dbReference>
<feature type="compositionally biased region" description="Basic and acidic residues" evidence="3">
    <location>
        <begin position="267"/>
        <end position="281"/>
    </location>
</feature>
<feature type="compositionally biased region" description="Basic and acidic residues" evidence="3">
    <location>
        <begin position="311"/>
        <end position="325"/>
    </location>
</feature>
<feature type="compositionally biased region" description="Basic and acidic residues" evidence="3">
    <location>
        <begin position="615"/>
        <end position="630"/>
    </location>
</feature>
<proteinExistence type="inferred from homology"/>
<dbReference type="PANTHER" id="PTHR31809:SF0">
    <property type="entry name" value="BUD13 HOMOLOG"/>
    <property type="match status" value="1"/>
</dbReference>
<comment type="caution">
    <text evidence="4">The sequence shown here is derived from an EMBL/GenBank/DDBJ whole genome shotgun (WGS) entry which is preliminary data.</text>
</comment>
<evidence type="ECO:0000256" key="2">
    <source>
        <dbReference type="ARBA" id="ARBA00014454"/>
    </source>
</evidence>
<evidence type="ECO:0000313" key="5">
    <source>
        <dbReference type="Proteomes" id="UP001303046"/>
    </source>
</evidence>
<feature type="compositionally biased region" description="Basic and acidic residues" evidence="3">
    <location>
        <begin position="221"/>
        <end position="230"/>
    </location>
</feature>
<dbReference type="Pfam" id="PF09736">
    <property type="entry name" value="Bud13"/>
    <property type="match status" value="1"/>
</dbReference>
<comment type="similarity">
    <text evidence="1">Belongs to the CWC26 family.</text>
</comment>
<name>A0ABR1E0Y1_NECAM</name>
<organism evidence="4 5">
    <name type="scientific">Necator americanus</name>
    <name type="common">Human hookworm</name>
    <dbReference type="NCBI Taxonomy" id="51031"/>
    <lineage>
        <taxon>Eukaryota</taxon>
        <taxon>Metazoa</taxon>
        <taxon>Ecdysozoa</taxon>
        <taxon>Nematoda</taxon>
        <taxon>Chromadorea</taxon>
        <taxon>Rhabditida</taxon>
        <taxon>Rhabditina</taxon>
        <taxon>Rhabditomorpha</taxon>
        <taxon>Strongyloidea</taxon>
        <taxon>Ancylostomatidae</taxon>
        <taxon>Bunostominae</taxon>
        <taxon>Necator</taxon>
    </lineage>
</organism>
<reference evidence="4 5" key="1">
    <citation type="submission" date="2023-08" db="EMBL/GenBank/DDBJ databases">
        <title>A Necator americanus chromosomal reference genome.</title>
        <authorList>
            <person name="Ilik V."/>
            <person name="Petrzelkova K.J."/>
            <person name="Pardy F."/>
            <person name="Fuh T."/>
            <person name="Niatou-Singa F.S."/>
            <person name="Gouil Q."/>
            <person name="Baker L."/>
            <person name="Ritchie M.E."/>
            <person name="Jex A.R."/>
            <person name="Gazzola D."/>
            <person name="Li H."/>
            <person name="Toshio Fujiwara R."/>
            <person name="Zhan B."/>
            <person name="Aroian R.V."/>
            <person name="Pafco B."/>
            <person name="Schwarz E.M."/>
        </authorList>
    </citation>
    <scope>NUCLEOTIDE SEQUENCE [LARGE SCALE GENOMIC DNA]</scope>
    <source>
        <strain evidence="4 5">Aroian</strain>
        <tissue evidence="4">Whole animal</tissue>
    </source>
</reference>
<dbReference type="InterPro" id="IPR051112">
    <property type="entry name" value="CWC26_splicing_factor"/>
</dbReference>
<evidence type="ECO:0000313" key="4">
    <source>
        <dbReference type="EMBL" id="KAK6755381.1"/>
    </source>
</evidence>
<protein>
    <recommendedName>
        <fullName evidence="2">BUD13 homolog</fullName>
    </recommendedName>
</protein>
<feature type="compositionally biased region" description="Basic and acidic residues" evidence="3">
    <location>
        <begin position="166"/>
        <end position="179"/>
    </location>
</feature>